<dbReference type="GO" id="GO:0005737">
    <property type="term" value="C:cytoplasm"/>
    <property type="evidence" value="ECO:0007669"/>
    <property type="project" value="TreeGrafter"/>
</dbReference>
<keyword evidence="2" id="KW-0560">Oxidoreductase</keyword>
<gene>
    <name evidence="6" type="ORF">QBC33DRAFT_532930</name>
</gene>
<dbReference type="Proteomes" id="UP001244011">
    <property type="component" value="Unassembled WGS sequence"/>
</dbReference>
<dbReference type="SUPFAM" id="SSF55347">
    <property type="entry name" value="Glyceraldehyde-3-phosphate dehydrogenase-like, C-terminal domain"/>
    <property type="match status" value="1"/>
</dbReference>
<evidence type="ECO:0000256" key="1">
    <source>
        <dbReference type="ARBA" id="ARBA00022857"/>
    </source>
</evidence>
<name>A0AAJ0C3L5_9PEZI</name>
<keyword evidence="3" id="KW-0028">Amino-acid biosynthesis</keyword>
<dbReference type="GO" id="GO:0004753">
    <property type="term" value="F:saccharopine dehydrogenase activity"/>
    <property type="evidence" value="ECO:0007669"/>
    <property type="project" value="TreeGrafter"/>
</dbReference>
<keyword evidence="7" id="KW-1185">Reference proteome</keyword>
<dbReference type="RefSeq" id="XP_060285519.1">
    <property type="nucleotide sequence ID" value="XM_060427426.1"/>
</dbReference>
<evidence type="ECO:0000259" key="5">
    <source>
        <dbReference type="Pfam" id="PF16653"/>
    </source>
</evidence>
<feature type="domain" description="Saccharopine dehydrogenase NADP binding" evidence="4">
    <location>
        <begin position="16"/>
        <end position="131"/>
    </location>
</feature>
<keyword evidence="3" id="KW-0457">Lysine biosynthesis</keyword>
<sequence>MKIYFHIDKMANTMKILVLGSGMVASPCVEYLTRNPKNEVTVACRTLSAAEVLASGFPRTKTLALDVSRTVELDAQVAAHDVVISLVPYVHHPAVIRSAIRGKTNVVTTSYISPAMRGLEDEVKKAGVAVVNEVGVDPGVDHLYAIKTIDEVHAKGGKVKELYSYCGGLPAPECADNPLGFKFSWSPKGAILSQRNSASFLYQGKQVNIPSTELMSIAKPYHVVDGYSFVAYPNRNSVPFREFYNIPEAETVIRGSLRYKGNPEFIQALANLGWLDPEKRSWLKDGITWAEIQQKLVGASSPDESSLVAHIKESYSFPDVAEADRIVSGMRQFGLFSDEPAAVKDGNVFDTLCHQLAQLLSFKPGERDLVMLQHKFVVEWEDGKKDTITSTLELLDDPERYSAMALSVGATCGVATQLLLDGHPAFNQPGIHAPYRRDMCDPIREALAREGVVLVERVLC</sequence>
<accession>A0AAJ0C3L5</accession>
<dbReference type="PANTHER" id="PTHR11133">
    <property type="entry name" value="SACCHAROPINE DEHYDROGENASE"/>
    <property type="match status" value="1"/>
</dbReference>
<dbReference type="Pfam" id="PF16653">
    <property type="entry name" value="Sacchrp_dh_C"/>
    <property type="match status" value="1"/>
</dbReference>
<dbReference type="InterPro" id="IPR051168">
    <property type="entry name" value="AASS"/>
</dbReference>
<dbReference type="Gene3D" id="1.10.1870.10">
    <property type="entry name" value="Domain 3, Saccharopine reductase"/>
    <property type="match status" value="1"/>
</dbReference>
<comment type="caution">
    <text evidence="6">The sequence shown here is derived from an EMBL/GenBank/DDBJ whole genome shotgun (WGS) entry which is preliminary data.</text>
</comment>
<dbReference type="PANTHER" id="PTHR11133:SF22">
    <property type="entry name" value="ALPHA-AMINOADIPIC SEMIALDEHYDE SYNTHASE, MITOCHONDRIAL"/>
    <property type="match status" value="1"/>
</dbReference>
<feature type="domain" description="Saccharopine dehydrogenase-like C-terminal" evidence="5">
    <location>
        <begin position="135"/>
        <end position="452"/>
    </location>
</feature>
<dbReference type="InterPro" id="IPR005097">
    <property type="entry name" value="Sacchrp_dh_NADP-bd"/>
</dbReference>
<evidence type="ECO:0000313" key="7">
    <source>
        <dbReference type="Proteomes" id="UP001244011"/>
    </source>
</evidence>
<evidence type="ECO:0000256" key="2">
    <source>
        <dbReference type="ARBA" id="ARBA00023002"/>
    </source>
</evidence>
<dbReference type="FunFam" id="3.40.50.720:FF:000072">
    <property type="entry name" value="Saccharopine dehydrogenase [NADP(+), L-glutamate-forming]"/>
    <property type="match status" value="1"/>
</dbReference>
<reference evidence="6" key="1">
    <citation type="submission" date="2023-06" db="EMBL/GenBank/DDBJ databases">
        <title>Genome-scale phylogeny and comparative genomics of the fungal order Sordariales.</title>
        <authorList>
            <consortium name="Lawrence Berkeley National Laboratory"/>
            <person name="Hensen N."/>
            <person name="Bonometti L."/>
            <person name="Westerberg I."/>
            <person name="Brannstrom I.O."/>
            <person name="Guillou S."/>
            <person name="Cros-Aarteil S."/>
            <person name="Calhoun S."/>
            <person name="Haridas S."/>
            <person name="Kuo A."/>
            <person name="Mondo S."/>
            <person name="Pangilinan J."/>
            <person name="Riley R."/>
            <person name="Labutti K."/>
            <person name="Andreopoulos B."/>
            <person name="Lipzen A."/>
            <person name="Chen C."/>
            <person name="Yanf M."/>
            <person name="Daum C."/>
            <person name="Ng V."/>
            <person name="Clum A."/>
            <person name="Steindorff A."/>
            <person name="Ohm R."/>
            <person name="Martin F."/>
            <person name="Silar P."/>
            <person name="Natvig D."/>
            <person name="Lalanne C."/>
            <person name="Gautier V."/>
            <person name="Ament-Velasquez S.L."/>
            <person name="Kruys A."/>
            <person name="Hutchinson M.I."/>
            <person name="Powell A.J."/>
            <person name="Barry K."/>
            <person name="Miller A.N."/>
            <person name="Grigoriev I.V."/>
            <person name="Debuchy R."/>
            <person name="Gladieux P."/>
            <person name="Thoren M.H."/>
            <person name="Johannesson H."/>
        </authorList>
    </citation>
    <scope>NUCLEOTIDE SEQUENCE</scope>
    <source>
        <strain evidence="6">8032-3</strain>
    </source>
</reference>
<dbReference type="InterPro" id="IPR036291">
    <property type="entry name" value="NAD(P)-bd_dom_sf"/>
</dbReference>
<keyword evidence="1" id="KW-0521">NADP</keyword>
<dbReference type="GeneID" id="85310613"/>
<dbReference type="SUPFAM" id="SSF51735">
    <property type="entry name" value="NAD(P)-binding Rossmann-fold domains"/>
    <property type="match status" value="1"/>
</dbReference>
<dbReference type="Gene3D" id="3.30.360.10">
    <property type="entry name" value="Dihydrodipicolinate Reductase, domain 2"/>
    <property type="match status" value="1"/>
</dbReference>
<protein>
    <submittedName>
        <fullName evidence="6">Saccharopine dehydrogenase protein</fullName>
    </submittedName>
</protein>
<dbReference type="GO" id="GO:0019878">
    <property type="term" value="P:lysine biosynthetic process via aminoadipic acid"/>
    <property type="evidence" value="ECO:0007669"/>
    <property type="project" value="TreeGrafter"/>
</dbReference>
<evidence type="ECO:0000313" key="6">
    <source>
        <dbReference type="EMBL" id="KAK1769306.1"/>
    </source>
</evidence>
<evidence type="ECO:0000259" key="4">
    <source>
        <dbReference type="Pfam" id="PF03435"/>
    </source>
</evidence>
<dbReference type="EMBL" id="MU839003">
    <property type="protein sequence ID" value="KAK1769306.1"/>
    <property type="molecule type" value="Genomic_DNA"/>
</dbReference>
<dbReference type="FunFam" id="3.30.360.10:FF:000008">
    <property type="entry name" value="Alpha-aminoadipic semialdehyde synthase, mitochondrial"/>
    <property type="match status" value="1"/>
</dbReference>
<organism evidence="6 7">
    <name type="scientific">Phialemonium atrogriseum</name>
    <dbReference type="NCBI Taxonomy" id="1093897"/>
    <lineage>
        <taxon>Eukaryota</taxon>
        <taxon>Fungi</taxon>
        <taxon>Dikarya</taxon>
        <taxon>Ascomycota</taxon>
        <taxon>Pezizomycotina</taxon>
        <taxon>Sordariomycetes</taxon>
        <taxon>Sordariomycetidae</taxon>
        <taxon>Cephalothecales</taxon>
        <taxon>Cephalothecaceae</taxon>
        <taxon>Phialemonium</taxon>
    </lineage>
</organism>
<dbReference type="Pfam" id="PF03435">
    <property type="entry name" value="Sacchrp_dh_NADP"/>
    <property type="match status" value="1"/>
</dbReference>
<dbReference type="Gene3D" id="3.40.50.720">
    <property type="entry name" value="NAD(P)-binding Rossmann-like Domain"/>
    <property type="match status" value="1"/>
</dbReference>
<dbReference type="AlphaFoldDB" id="A0AAJ0C3L5"/>
<evidence type="ECO:0000256" key="3">
    <source>
        <dbReference type="ARBA" id="ARBA00023154"/>
    </source>
</evidence>
<proteinExistence type="predicted"/>
<dbReference type="InterPro" id="IPR032095">
    <property type="entry name" value="Sacchrp_dh-like_C"/>
</dbReference>